<dbReference type="GO" id="GO:0005829">
    <property type="term" value="C:cytosol"/>
    <property type="evidence" value="ECO:0007669"/>
    <property type="project" value="TreeGrafter"/>
</dbReference>
<dbReference type="InterPro" id="IPR051545">
    <property type="entry name" value="NAD(P)H_dehydrogenase_qn"/>
</dbReference>
<dbReference type="RefSeq" id="WP_058225274.1">
    <property type="nucleotide sequence ID" value="NZ_LKLS01000180.1"/>
</dbReference>
<proteinExistence type="inferred from homology"/>
<sequence length="192" mass="22667">MKILIIYTYPNHESLNGNILDSFQQNISSKHTVRILDLYQENFNPVLYFDKEHRRRDLQYSVETKSYREAITWSDHIVFIFPIWWSGMPAILKGFIDKVFAQNFAYFYSTKKITPNKLLKVKTAAIIVTHDTPYLISKIIQKDYGQVLKTQILKNMCGIQVTKFYSLANVRKSSLKKRKKFLRKVGEYAKKL</sequence>
<dbReference type="PANTHER" id="PTHR10204:SF34">
    <property type="entry name" value="NAD(P)H DEHYDROGENASE [QUINONE] 1 ISOFORM 1"/>
    <property type="match status" value="1"/>
</dbReference>
<dbReference type="GO" id="GO:0003955">
    <property type="term" value="F:NAD(P)H dehydrogenase (quinone) activity"/>
    <property type="evidence" value="ECO:0007669"/>
    <property type="project" value="TreeGrafter"/>
</dbReference>
<name>A0A0V8DQM7_LACLL</name>
<protein>
    <submittedName>
        <fullName evidence="4">Putative NADPH-quinone reductase</fullName>
    </submittedName>
</protein>
<comment type="similarity">
    <text evidence="1">Belongs to the NAD(P)H dehydrogenase (quinone) family.</text>
</comment>
<comment type="caution">
    <text evidence="4">The sequence shown here is derived from an EMBL/GenBank/DDBJ whole genome shotgun (WGS) entry which is preliminary data.</text>
</comment>
<reference evidence="5" key="1">
    <citation type="submission" date="2015-10" db="EMBL/GenBank/DDBJ databases">
        <title>Draft Genome Sequences of 11 Lactococcus lactis subspecies cremoris strains.</title>
        <authorList>
            <person name="Wels M."/>
            <person name="Backus L."/>
            <person name="Boekhorst J."/>
            <person name="Dijkstra A."/>
            <person name="Beerthuizen M."/>
            <person name="Kelly W."/>
            <person name="Siezen R."/>
            <person name="Bachmann H."/>
            <person name="Van Hijum S."/>
        </authorList>
    </citation>
    <scope>NUCLEOTIDE SEQUENCE [LARGE SCALE GENOMIC DNA]</scope>
    <source>
        <strain evidence="5">LMG9449</strain>
    </source>
</reference>
<dbReference type="Proteomes" id="UP000053612">
    <property type="component" value="Unassembled WGS sequence"/>
</dbReference>
<dbReference type="PATRIC" id="fig|1360.109.peg.2843"/>
<dbReference type="EMBL" id="LKLS01000180">
    <property type="protein sequence ID" value="KSU15916.1"/>
    <property type="molecule type" value="Genomic_DNA"/>
</dbReference>
<dbReference type="InterPro" id="IPR003680">
    <property type="entry name" value="Flavodoxin_fold"/>
</dbReference>
<evidence type="ECO:0000259" key="3">
    <source>
        <dbReference type="Pfam" id="PF02525"/>
    </source>
</evidence>
<organism evidence="4 5">
    <name type="scientific">Lactococcus lactis subsp. lactis</name>
    <name type="common">Streptococcus lactis</name>
    <dbReference type="NCBI Taxonomy" id="1360"/>
    <lineage>
        <taxon>Bacteria</taxon>
        <taxon>Bacillati</taxon>
        <taxon>Bacillota</taxon>
        <taxon>Bacilli</taxon>
        <taxon>Lactobacillales</taxon>
        <taxon>Streptococcaceae</taxon>
        <taxon>Lactococcus</taxon>
    </lineage>
</organism>
<evidence type="ECO:0000313" key="4">
    <source>
        <dbReference type="EMBL" id="KSU15916.1"/>
    </source>
</evidence>
<dbReference type="SUPFAM" id="SSF52218">
    <property type="entry name" value="Flavoproteins"/>
    <property type="match status" value="1"/>
</dbReference>
<evidence type="ECO:0000256" key="2">
    <source>
        <dbReference type="ARBA" id="ARBA00023002"/>
    </source>
</evidence>
<gene>
    <name evidence="4" type="ORF">LMG9449_2186</name>
</gene>
<dbReference type="PANTHER" id="PTHR10204">
    <property type="entry name" value="NAD P H OXIDOREDUCTASE-RELATED"/>
    <property type="match status" value="1"/>
</dbReference>
<keyword evidence="2" id="KW-0560">Oxidoreductase</keyword>
<dbReference type="AlphaFoldDB" id="A0A0V8DQM7"/>
<evidence type="ECO:0000313" key="5">
    <source>
        <dbReference type="Proteomes" id="UP000053612"/>
    </source>
</evidence>
<accession>A0A0V8DQM7</accession>
<feature type="domain" description="Flavodoxin-like fold" evidence="3">
    <location>
        <begin position="1"/>
        <end position="188"/>
    </location>
</feature>
<evidence type="ECO:0000256" key="1">
    <source>
        <dbReference type="ARBA" id="ARBA00006252"/>
    </source>
</evidence>
<dbReference type="Pfam" id="PF02525">
    <property type="entry name" value="Flavodoxin_2"/>
    <property type="match status" value="1"/>
</dbReference>
<dbReference type="Gene3D" id="3.40.50.360">
    <property type="match status" value="1"/>
</dbReference>
<dbReference type="InterPro" id="IPR029039">
    <property type="entry name" value="Flavoprotein-like_sf"/>
</dbReference>